<keyword evidence="6" id="KW-1185">Reference proteome</keyword>
<dbReference type="InterPro" id="IPR022655">
    <property type="entry name" value="DUF1553"/>
</dbReference>
<feature type="domain" description="Cytochrome C Planctomycete-type" evidence="4">
    <location>
        <begin position="50"/>
        <end position="102"/>
    </location>
</feature>
<reference evidence="5" key="1">
    <citation type="submission" date="2019-04" db="EMBL/GenBank/DDBJ databases">
        <authorList>
            <consortium name="Science for Life Laboratories"/>
        </authorList>
    </citation>
    <scope>NUCLEOTIDE SEQUENCE</scope>
    <source>
        <strain evidence="5">MBLW1</strain>
    </source>
</reference>
<feature type="domain" description="DUF1549" evidence="2">
    <location>
        <begin position="172"/>
        <end position="384"/>
    </location>
</feature>
<evidence type="ECO:0000259" key="2">
    <source>
        <dbReference type="Pfam" id="PF07583"/>
    </source>
</evidence>
<organism evidence="5">
    <name type="scientific">Tuwongella immobilis</name>
    <dbReference type="NCBI Taxonomy" id="692036"/>
    <lineage>
        <taxon>Bacteria</taxon>
        <taxon>Pseudomonadati</taxon>
        <taxon>Planctomycetota</taxon>
        <taxon>Planctomycetia</taxon>
        <taxon>Gemmatales</taxon>
        <taxon>Gemmataceae</taxon>
        <taxon>Tuwongella</taxon>
    </lineage>
</organism>
<evidence type="ECO:0008006" key="7">
    <source>
        <dbReference type="Google" id="ProtNLM"/>
    </source>
</evidence>
<evidence type="ECO:0000313" key="5">
    <source>
        <dbReference type="EMBL" id="VIP02412.1"/>
    </source>
</evidence>
<evidence type="ECO:0000259" key="3">
    <source>
        <dbReference type="Pfam" id="PF07587"/>
    </source>
</evidence>
<evidence type="ECO:0000313" key="6">
    <source>
        <dbReference type="Proteomes" id="UP000464378"/>
    </source>
</evidence>
<protein>
    <recommendedName>
        <fullName evidence="7">Cytochrome c domain-containing protein</fullName>
    </recommendedName>
</protein>
<feature type="chain" id="PRO_5036172771" description="Cytochrome c domain-containing protein" evidence="1">
    <location>
        <begin position="24"/>
        <end position="888"/>
    </location>
</feature>
<gene>
    <name evidence="5" type="ORF">GMBLW1_15480</name>
</gene>
<dbReference type="EMBL" id="LR593887">
    <property type="protein sequence ID" value="VTS01321.1"/>
    <property type="molecule type" value="Genomic_DNA"/>
</dbReference>
<dbReference type="Pfam" id="PF07635">
    <property type="entry name" value="PSCyt1"/>
    <property type="match status" value="1"/>
</dbReference>
<dbReference type="Pfam" id="PF07583">
    <property type="entry name" value="PSCyt2"/>
    <property type="match status" value="1"/>
</dbReference>
<dbReference type="AlphaFoldDB" id="A0A6C2YNE3"/>
<dbReference type="PANTHER" id="PTHR35889:SF3">
    <property type="entry name" value="F-BOX DOMAIN-CONTAINING PROTEIN"/>
    <property type="match status" value="1"/>
</dbReference>
<dbReference type="KEGG" id="tim:GMBLW1_15480"/>
<sequence length="888" mass="98943">MRSHAILGLALPILLGATPGAMAADKAAKPAAPTPVVFERDVRPILKAMCFHCHGEEPKPKGELDLRLVRLMHQGGESGPAIVPGKPDESPLWERVASDEMPEGSKKLTAAQKATLRAWIEQGAKTARPEPTDPALARFTEEERTFWAFQPVRPQVVPTIPNASPDRPIRTPIDAFLAAKLAQFGHGFAPEADRVTLIRRLTYDLIGLPPTPEEVQAFVTDAAPNAYEKVVDRLLASPHYGERWARHWLDVAGYAESEGGVGLDRLRPVAYKYRDYVIRSFNADKPYDQFVREQLAGDELNPTPNLTDPKTIDQLTATGFLRMAPDLTEGSNVLADRNQAVAESLKVVGTAILGLTVGCAQCHDHRYDPISIDDYYRFRAIFDPMYNLKTWKKPSQRLLDVTTKEARAKAAEIEAVASQRTKAIYDKVMARAKEIQQAELAKLEAVERKRVEDALALEAAKRSKEQVALLEKYPNIKEVTTVGNALELYDPKTHQQLEKERAEVAKLRETKPPTEYVMIPAEAGQPIPESAVMFRGDPEQPKAKVAPGELEVLAQHAAGWTLPAKSPNLPTSGRRLAYAQYLTNGKHPLTARVMVNRIWMHHFGKGIVATPNEFGMNGDRPSHPELLDWLADDFVRNGWQIKRLHRLMVTSTAYRQVATRTPELDAIDPDNRLVGRMSVRRLDAESVRDSLLATTGKLDRTMFGKSMPVTEDLDGRGVFGIREVNIFGKPYGPMTKVPEAETWRRSIYVQASRSMVLSMLDTFDLPVMSPNCDQRRTTNVPPQSLLMLNDADVVKASEWLGERVTKEHPGKLDLQIDRLAKLLFGAAPTAEESQLYRSFVEQQTAYFSANGTPQWLAKVKKSPAVARNRALALLAQTLISSNRFLYVD</sequence>
<evidence type="ECO:0000259" key="4">
    <source>
        <dbReference type="Pfam" id="PF07635"/>
    </source>
</evidence>
<name>A0A6C2YNE3_9BACT</name>
<feature type="signal peptide" evidence="1">
    <location>
        <begin position="1"/>
        <end position="23"/>
    </location>
</feature>
<accession>A0A6C2YNE3</accession>
<dbReference type="InterPro" id="IPR011429">
    <property type="entry name" value="Cyt_c_Planctomycete-type"/>
</dbReference>
<dbReference type="InterPro" id="IPR011444">
    <property type="entry name" value="DUF1549"/>
</dbReference>
<dbReference type="PANTHER" id="PTHR35889">
    <property type="entry name" value="CYCLOINULO-OLIGOSACCHARIDE FRUCTANOTRANSFERASE-RELATED"/>
    <property type="match status" value="1"/>
</dbReference>
<evidence type="ECO:0000256" key="1">
    <source>
        <dbReference type="SAM" id="SignalP"/>
    </source>
</evidence>
<dbReference type="RefSeq" id="WP_162657590.1">
    <property type="nucleotide sequence ID" value="NZ_LR593887.1"/>
</dbReference>
<dbReference type="InParanoid" id="A0A6C2YNE3"/>
<dbReference type="EMBL" id="LR586016">
    <property type="protein sequence ID" value="VIP02412.1"/>
    <property type="molecule type" value="Genomic_DNA"/>
</dbReference>
<dbReference type="Pfam" id="PF07587">
    <property type="entry name" value="PSD1"/>
    <property type="match status" value="1"/>
</dbReference>
<proteinExistence type="predicted"/>
<keyword evidence="1" id="KW-0732">Signal</keyword>
<dbReference type="Proteomes" id="UP000464378">
    <property type="component" value="Chromosome"/>
</dbReference>
<feature type="domain" description="DUF1553" evidence="3">
    <location>
        <begin position="574"/>
        <end position="839"/>
    </location>
</feature>